<sequence length="250" mass="25683">MSSSVLVTGASSGLGAALARAYAEPGATLHLSGRDRDRLDAVAAACRDGGAEVHAATLDVTHAPAVAAWVAESEARAPLDLVIANAGISAGTHGGGESAAQVRAIFAVNVDGVFNTVMPALGPMMERRRGQIGIMSSLAGFRGFPGAPAYCASKAAVRVWGEGLRAEMAGKGVGVSVICPGFVETPMTAVNNFRMPLLMQVDEAAAIIRRGLAHDRGRIAFPWPMHVAARIAGCLPSRIMDAVAGFTPKK</sequence>
<evidence type="ECO:0000256" key="1">
    <source>
        <dbReference type="ARBA" id="ARBA00006484"/>
    </source>
</evidence>
<accession>A0A364NW73</accession>
<organism evidence="3 4">
    <name type="scientific">Paramagnetospirillum kuznetsovii</name>
    <dbReference type="NCBI Taxonomy" id="2053833"/>
    <lineage>
        <taxon>Bacteria</taxon>
        <taxon>Pseudomonadati</taxon>
        <taxon>Pseudomonadota</taxon>
        <taxon>Alphaproteobacteria</taxon>
        <taxon>Rhodospirillales</taxon>
        <taxon>Magnetospirillaceae</taxon>
        <taxon>Paramagnetospirillum</taxon>
    </lineage>
</organism>
<name>A0A364NW73_9PROT</name>
<dbReference type="Pfam" id="PF00106">
    <property type="entry name" value="adh_short"/>
    <property type="match status" value="1"/>
</dbReference>
<protein>
    <submittedName>
        <fullName evidence="3">Short-chain dehydrogenase</fullName>
    </submittedName>
</protein>
<dbReference type="GO" id="GO:0016491">
    <property type="term" value="F:oxidoreductase activity"/>
    <property type="evidence" value="ECO:0007669"/>
    <property type="project" value="UniProtKB-KW"/>
</dbReference>
<comment type="similarity">
    <text evidence="1">Belongs to the short-chain dehydrogenases/reductases (SDR) family.</text>
</comment>
<comment type="caution">
    <text evidence="3">The sequence shown here is derived from an EMBL/GenBank/DDBJ whole genome shotgun (WGS) entry which is preliminary data.</text>
</comment>
<dbReference type="SUPFAM" id="SSF51735">
    <property type="entry name" value="NAD(P)-binding Rossmann-fold domains"/>
    <property type="match status" value="1"/>
</dbReference>
<dbReference type="InterPro" id="IPR036291">
    <property type="entry name" value="NAD(P)-bd_dom_sf"/>
</dbReference>
<evidence type="ECO:0000313" key="3">
    <source>
        <dbReference type="EMBL" id="RAU21331.1"/>
    </source>
</evidence>
<dbReference type="PANTHER" id="PTHR44196:SF1">
    <property type="entry name" value="DEHYDROGENASE_REDUCTASE SDR FAMILY MEMBER 7B"/>
    <property type="match status" value="1"/>
</dbReference>
<dbReference type="Gene3D" id="3.40.50.720">
    <property type="entry name" value="NAD(P)-binding Rossmann-like Domain"/>
    <property type="match status" value="1"/>
</dbReference>
<keyword evidence="4" id="KW-1185">Reference proteome</keyword>
<dbReference type="PROSITE" id="PS00061">
    <property type="entry name" value="ADH_SHORT"/>
    <property type="match status" value="1"/>
</dbReference>
<dbReference type="AlphaFoldDB" id="A0A364NW73"/>
<keyword evidence="2" id="KW-0560">Oxidoreductase</keyword>
<evidence type="ECO:0000256" key="2">
    <source>
        <dbReference type="ARBA" id="ARBA00023002"/>
    </source>
</evidence>
<dbReference type="GO" id="GO:0016020">
    <property type="term" value="C:membrane"/>
    <property type="evidence" value="ECO:0007669"/>
    <property type="project" value="TreeGrafter"/>
</dbReference>
<dbReference type="InterPro" id="IPR020904">
    <property type="entry name" value="Sc_DH/Rdtase_CS"/>
</dbReference>
<dbReference type="PANTHER" id="PTHR44196">
    <property type="entry name" value="DEHYDROGENASE/REDUCTASE SDR FAMILY MEMBER 7B"/>
    <property type="match status" value="1"/>
</dbReference>
<reference evidence="3 4" key="1">
    <citation type="submission" date="2017-11" db="EMBL/GenBank/DDBJ databases">
        <title>Draft genome sequence of magnetotactic bacterium Magnetospirillum kuznetsovii LBB-42.</title>
        <authorList>
            <person name="Grouzdev D.S."/>
            <person name="Rysina M.S."/>
            <person name="Baslerov R.V."/>
            <person name="Koziaeva V."/>
        </authorList>
    </citation>
    <scope>NUCLEOTIDE SEQUENCE [LARGE SCALE GENOMIC DNA]</scope>
    <source>
        <strain evidence="3 4">LBB-42</strain>
    </source>
</reference>
<dbReference type="Proteomes" id="UP000251075">
    <property type="component" value="Unassembled WGS sequence"/>
</dbReference>
<dbReference type="OrthoDB" id="335726at2"/>
<evidence type="ECO:0000313" key="4">
    <source>
        <dbReference type="Proteomes" id="UP000251075"/>
    </source>
</evidence>
<dbReference type="InterPro" id="IPR002347">
    <property type="entry name" value="SDR_fam"/>
</dbReference>
<gene>
    <name evidence="3" type="ORF">CU669_14270</name>
</gene>
<dbReference type="RefSeq" id="WP_112145850.1">
    <property type="nucleotide sequence ID" value="NZ_PGTO01000011.1"/>
</dbReference>
<dbReference type="PRINTS" id="PR00081">
    <property type="entry name" value="GDHRDH"/>
</dbReference>
<dbReference type="EMBL" id="PGTO01000011">
    <property type="protein sequence ID" value="RAU21331.1"/>
    <property type="molecule type" value="Genomic_DNA"/>
</dbReference>
<proteinExistence type="inferred from homology"/>